<evidence type="ECO:0000313" key="2">
    <source>
        <dbReference type="Proteomes" id="UP000789524"/>
    </source>
</evidence>
<reference evidence="1" key="1">
    <citation type="submission" date="2021-09" db="EMBL/GenBank/DDBJ databases">
        <authorList>
            <person name="Martin H S."/>
        </authorList>
    </citation>
    <scope>NUCLEOTIDE SEQUENCE</scope>
</reference>
<proteinExistence type="predicted"/>
<keyword evidence="2" id="KW-1185">Reference proteome</keyword>
<sequence>MCPLLHQRDTQSDAPPAPLLVWLLTPSLTGMAEPAGIALEIIGARKPPHHDKVAAPRGGNNEDKEIFVFSAD</sequence>
<name>A0A8J2R0E9_9NEOP</name>
<dbReference type="AlphaFoldDB" id="A0A8J2R0E9"/>
<evidence type="ECO:0000313" key="1">
    <source>
        <dbReference type="EMBL" id="CAG9578958.1"/>
    </source>
</evidence>
<comment type="caution">
    <text evidence="1">The sequence shown here is derived from an EMBL/GenBank/DDBJ whole genome shotgun (WGS) entry which is preliminary data.</text>
</comment>
<dbReference type="Proteomes" id="UP000789524">
    <property type="component" value="Unassembled WGS sequence"/>
</dbReference>
<protein>
    <submittedName>
        <fullName evidence="1">(African queen) hypothetical protein</fullName>
    </submittedName>
</protein>
<organism evidence="1 2">
    <name type="scientific">Danaus chrysippus</name>
    <name type="common">African queen</name>
    <dbReference type="NCBI Taxonomy" id="151541"/>
    <lineage>
        <taxon>Eukaryota</taxon>
        <taxon>Metazoa</taxon>
        <taxon>Ecdysozoa</taxon>
        <taxon>Arthropoda</taxon>
        <taxon>Hexapoda</taxon>
        <taxon>Insecta</taxon>
        <taxon>Pterygota</taxon>
        <taxon>Neoptera</taxon>
        <taxon>Endopterygota</taxon>
        <taxon>Lepidoptera</taxon>
        <taxon>Glossata</taxon>
        <taxon>Ditrysia</taxon>
        <taxon>Papilionoidea</taxon>
        <taxon>Nymphalidae</taxon>
        <taxon>Danainae</taxon>
        <taxon>Danaini</taxon>
        <taxon>Danaina</taxon>
        <taxon>Danaus</taxon>
        <taxon>Anosia</taxon>
    </lineage>
</organism>
<dbReference type="EMBL" id="CAKASE010000078">
    <property type="protein sequence ID" value="CAG9578958.1"/>
    <property type="molecule type" value="Genomic_DNA"/>
</dbReference>
<accession>A0A8J2R0E9</accession>
<dbReference type="OrthoDB" id="10623637at2759"/>
<gene>
    <name evidence="1" type="ORF">DCHRY22_LOCUS12969</name>
</gene>